<accession>A0A6J4UUC6</accession>
<dbReference type="AlphaFoldDB" id="A0A6J4UUC6"/>
<dbReference type="Gene3D" id="3.90.1140.10">
    <property type="entry name" value="Cyclic phosphodiesterase"/>
    <property type="match status" value="1"/>
</dbReference>
<gene>
    <name evidence="1" type="ORF">AVDCRST_MAG43-1776</name>
</gene>
<dbReference type="Pfam" id="PF13563">
    <property type="entry name" value="2_5_RNA_ligase2"/>
    <property type="match status" value="1"/>
</dbReference>
<sequence>MWWLPDSVAEQEEGYRRVWQNLRQVTEVEDGRHDTVHWRSHAGKFAICCVRVPVSAVAPEIADVRRALRSLPFVRLHPDRFLHVAIQELGFLSDAPEHRDEFALDRLEEFIAMAERPVCDFAPFEMMFGGVNSFTDAAFLDVHDDGWLSRIHRRLRDFAIVPVDAHYPYLPTLTVAHYVDTSPIGRLPAILSEWRDTTFGACTVGHVDIVLLRPNEAYPPLEIAHSFELGLGRNPAEIALRPA</sequence>
<reference evidence="1" key="1">
    <citation type="submission" date="2020-02" db="EMBL/GenBank/DDBJ databases">
        <authorList>
            <person name="Meier V. D."/>
        </authorList>
    </citation>
    <scope>NUCLEOTIDE SEQUENCE</scope>
    <source>
        <strain evidence="1">AVDCRST_MAG43</strain>
    </source>
</reference>
<dbReference type="SUPFAM" id="SSF55144">
    <property type="entry name" value="LigT-like"/>
    <property type="match status" value="1"/>
</dbReference>
<dbReference type="EMBL" id="CADCWI010000093">
    <property type="protein sequence ID" value="CAA9561067.1"/>
    <property type="molecule type" value="Genomic_DNA"/>
</dbReference>
<proteinExistence type="predicted"/>
<organism evidence="1">
    <name type="scientific">uncultured Thermomicrobiales bacterium</name>
    <dbReference type="NCBI Taxonomy" id="1645740"/>
    <lineage>
        <taxon>Bacteria</taxon>
        <taxon>Pseudomonadati</taxon>
        <taxon>Thermomicrobiota</taxon>
        <taxon>Thermomicrobia</taxon>
        <taxon>Thermomicrobiales</taxon>
        <taxon>environmental samples</taxon>
    </lineage>
</organism>
<evidence type="ECO:0000313" key="1">
    <source>
        <dbReference type="EMBL" id="CAA9561067.1"/>
    </source>
</evidence>
<name>A0A6J4UUC6_9BACT</name>
<dbReference type="InterPro" id="IPR009097">
    <property type="entry name" value="Cyclic_Pdiesterase"/>
</dbReference>
<protein>
    <submittedName>
        <fullName evidence="1">Uncharacterized protein</fullName>
    </submittedName>
</protein>